<dbReference type="EC" id="6.3.3.2" evidence="1"/>
<dbReference type="PIRSF" id="PIRSF006806">
    <property type="entry name" value="FTHF_cligase"/>
    <property type="match status" value="1"/>
</dbReference>
<keyword evidence="1" id="KW-0479">Metal-binding</keyword>
<keyword evidence="1" id="KW-0067">ATP-binding</keyword>
<dbReference type="Pfam" id="PF01812">
    <property type="entry name" value="5-FTHF_cyc-lig"/>
    <property type="match status" value="1"/>
</dbReference>
<evidence type="ECO:0000256" key="1">
    <source>
        <dbReference type="RuleBase" id="RU361279"/>
    </source>
</evidence>
<dbReference type="PANTHER" id="PTHR23407:SF1">
    <property type="entry name" value="5-FORMYLTETRAHYDROFOLATE CYCLO-LIGASE"/>
    <property type="match status" value="1"/>
</dbReference>
<dbReference type="PANTHER" id="PTHR23407">
    <property type="entry name" value="ATPASE INHIBITOR/5-FORMYLTETRAHYDROFOLATE CYCLO-LIGASE"/>
    <property type="match status" value="1"/>
</dbReference>
<keyword evidence="2" id="KW-0436">Ligase</keyword>
<organism evidence="2 3">
    <name type="scientific">Arsukibacterium indicum</name>
    <dbReference type="NCBI Taxonomy" id="2848612"/>
    <lineage>
        <taxon>Bacteria</taxon>
        <taxon>Pseudomonadati</taxon>
        <taxon>Pseudomonadota</taxon>
        <taxon>Gammaproteobacteria</taxon>
        <taxon>Chromatiales</taxon>
        <taxon>Chromatiaceae</taxon>
        <taxon>Arsukibacterium</taxon>
    </lineage>
</organism>
<keyword evidence="1" id="KW-0460">Magnesium</keyword>
<dbReference type="Proteomes" id="UP000704611">
    <property type="component" value="Unassembled WGS sequence"/>
</dbReference>
<reference evidence="2 3" key="1">
    <citation type="submission" date="2021-06" db="EMBL/GenBank/DDBJ databases">
        <title>Rheinheimera indica sp. nov., isolated from deep-sea sediment.</title>
        <authorList>
            <person name="Wang Z."/>
            <person name="Zhang X.-Y."/>
        </authorList>
    </citation>
    <scope>NUCLEOTIDE SEQUENCE [LARGE SCALE GENOMIC DNA]</scope>
    <source>
        <strain evidence="2 3">SM2107</strain>
    </source>
</reference>
<keyword evidence="3" id="KW-1185">Reference proteome</keyword>
<name>A0ABS6MIW6_9GAMM</name>
<comment type="catalytic activity">
    <reaction evidence="1">
        <text>(6S)-5-formyl-5,6,7,8-tetrahydrofolate + ATP = (6R)-5,10-methenyltetrahydrofolate + ADP + phosphate</text>
        <dbReference type="Rhea" id="RHEA:10488"/>
        <dbReference type="ChEBI" id="CHEBI:30616"/>
        <dbReference type="ChEBI" id="CHEBI:43474"/>
        <dbReference type="ChEBI" id="CHEBI:57455"/>
        <dbReference type="ChEBI" id="CHEBI:57457"/>
        <dbReference type="ChEBI" id="CHEBI:456216"/>
        <dbReference type="EC" id="6.3.3.2"/>
    </reaction>
</comment>
<dbReference type="InterPro" id="IPR002698">
    <property type="entry name" value="FTHF_cligase"/>
</dbReference>
<dbReference type="GO" id="GO:0030272">
    <property type="term" value="F:5-formyltetrahydrofolate cyclo-ligase activity"/>
    <property type="evidence" value="ECO:0007669"/>
    <property type="project" value="UniProtKB-EC"/>
</dbReference>
<protein>
    <recommendedName>
        <fullName evidence="1">5-formyltetrahydrofolate cyclo-ligase</fullName>
        <ecNumber evidence="1">6.3.3.2</ecNumber>
    </recommendedName>
</protein>
<comment type="cofactor">
    <cofactor evidence="1">
        <name>Mg(2+)</name>
        <dbReference type="ChEBI" id="CHEBI:18420"/>
    </cofactor>
</comment>
<dbReference type="RefSeq" id="WP_217668391.1">
    <property type="nucleotide sequence ID" value="NZ_JAHRID010000002.1"/>
</dbReference>
<comment type="caution">
    <text evidence="2">The sequence shown here is derived from an EMBL/GenBank/DDBJ whole genome shotgun (WGS) entry which is preliminary data.</text>
</comment>
<sequence>MSLLQQADLVSVPPSRQAIRQRVRQLRQQLTASEQSQAASQLAEQVLNQAAVIAKQHVAVYLANDAELATGPLIQALWQAGKNVYLPVLHPFCPGYLLFIHYQNHTELKPNRFGIPEPRLNCANLMPVAGLDIIFTPLVAFDAKGNRLGMGGGFYDRTLSQLPANSPCQVIGLAHNCQQVDQIPTESWDVPLQQLITPAKYFDFRNL</sequence>
<evidence type="ECO:0000313" key="2">
    <source>
        <dbReference type="EMBL" id="MBV2128758.1"/>
    </source>
</evidence>
<comment type="similarity">
    <text evidence="1">Belongs to the 5-formyltetrahydrofolate cyclo-ligase family.</text>
</comment>
<gene>
    <name evidence="2" type="ORF">KQY15_06580</name>
</gene>
<proteinExistence type="inferred from homology"/>
<keyword evidence="1" id="KW-0547">Nucleotide-binding</keyword>
<dbReference type="NCBIfam" id="TIGR02727">
    <property type="entry name" value="MTHFS_bact"/>
    <property type="match status" value="1"/>
</dbReference>
<evidence type="ECO:0000313" key="3">
    <source>
        <dbReference type="Proteomes" id="UP000704611"/>
    </source>
</evidence>
<accession>A0ABS6MIW6</accession>
<dbReference type="EMBL" id="JAHRID010000002">
    <property type="protein sequence ID" value="MBV2128758.1"/>
    <property type="molecule type" value="Genomic_DNA"/>
</dbReference>